<dbReference type="EMBL" id="JAPTMY010000025">
    <property type="protein sequence ID" value="MCZ0858601.1"/>
    <property type="molecule type" value="Genomic_DNA"/>
</dbReference>
<organism evidence="1 2">
    <name type="scientific">Actinomyces israelii</name>
    <dbReference type="NCBI Taxonomy" id="1659"/>
    <lineage>
        <taxon>Bacteria</taxon>
        <taxon>Bacillati</taxon>
        <taxon>Actinomycetota</taxon>
        <taxon>Actinomycetes</taxon>
        <taxon>Actinomycetales</taxon>
        <taxon>Actinomycetaceae</taxon>
        <taxon>Actinomyces</taxon>
    </lineage>
</organism>
<accession>A0ABT4IAP2</accession>
<keyword evidence="2" id="KW-1185">Reference proteome</keyword>
<comment type="caution">
    <text evidence="1">The sequence shown here is derived from an EMBL/GenBank/DDBJ whole genome shotgun (WGS) entry which is preliminary data.</text>
</comment>
<sequence length="133" mass="14131">MVIPGRTYSVPPLYAQVVVMDSGTTSLPEWVSGEEAVLSNESSLIIATRPDEDGDVEMRICEPSSLQTGALIFDGVMDFPSGTSQLGNIPAAYIEEIRLVKNRGVHVKVLVEPPESPASVVVELESGSISSAD</sequence>
<dbReference type="RefSeq" id="WP_268917963.1">
    <property type="nucleotide sequence ID" value="NZ_CP124548.1"/>
</dbReference>
<protein>
    <submittedName>
        <fullName evidence="1">Uncharacterized protein</fullName>
    </submittedName>
</protein>
<dbReference type="Proteomes" id="UP001072034">
    <property type="component" value="Unassembled WGS sequence"/>
</dbReference>
<gene>
    <name evidence="1" type="ORF">OHJ16_11160</name>
</gene>
<proteinExistence type="predicted"/>
<reference evidence="1" key="1">
    <citation type="submission" date="2022-10" db="EMBL/GenBank/DDBJ databases">
        <title>Genome sequence of Actinomyces israelii ATCC 10048.</title>
        <authorList>
            <person name="Watt R.M."/>
            <person name="Tong W.M."/>
        </authorList>
    </citation>
    <scope>NUCLEOTIDE SEQUENCE</scope>
    <source>
        <strain evidence="1">ATCC 10048</strain>
    </source>
</reference>
<evidence type="ECO:0000313" key="2">
    <source>
        <dbReference type="Proteomes" id="UP001072034"/>
    </source>
</evidence>
<name>A0ABT4IAP2_9ACTO</name>
<evidence type="ECO:0000313" key="1">
    <source>
        <dbReference type="EMBL" id="MCZ0858601.1"/>
    </source>
</evidence>